<dbReference type="STRING" id="1075417.SAMN05421823_111114"/>
<dbReference type="GO" id="GO:0008408">
    <property type="term" value="F:3'-5' exonuclease activity"/>
    <property type="evidence" value="ECO:0007669"/>
    <property type="project" value="TreeGrafter"/>
</dbReference>
<gene>
    <name evidence="2" type="ORF">SAMN05421823_111114</name>
</gene>
<dbReference type="Proteomes" id="UP000198510">
    <property type="component" value="Unassembled WGS sequence"/>
</dbReference>
<dbReference type="AlphaFoldDB" id="A0A1G9RCX9"/>
<dbReference type="OrthoDB" id="9791657at2"/>
<dbReference type="GO" id="GO:0045004">
    <property type="term" value="P:DNA replication proofreading"/>
    <property type="evidence" value="ECO:0007669"/>
    <property type="project" value="TreeGrafter"/>
</dbReference>
<sequence>MTDTPHRLKLKRPLAFFDLETTGVDTVKDRIVEISILRAYPNGTHDQKTWRINPGCPIPTETSMIHGIYDEDVQDAPTFKQVAKNIAKYLEGCDLGGFNSIKFDIPMLVEEFLRADVEFDISKRRLVDAQRIFRLMEPRTLTAAYKFYCNADINDLGKGAHSADVDTFATFKVLEAQVERYPGVTVRDVFGNESQPIANDMDVLHDLCTDKMVDLAGRMCFNNDGIEVFNFGKHKNKPVEEVLDKEPAFYDWIMRGDFPLDTKRKLTEIKLRKLKQSFGK</sequence>
<dbReference type="SMART" id="SM00479">
    <property type="entry name" value="EXOIII"/>
    <property type="match status" value="1"/>
</dbReference>
<dbReference type="RefSeq" id="WP_089686667.1">
    <property type="nucleotide sequence ID" value="NZ_FNFO01000011.1"/>
</dbReference>
<dbReference type="InterPro" id="IPR013520">
    <property type="entry name" value="Ribonucl_H"/>
</dbReference>
<dbReference type="PANTHER" id="PTHR30231:SF41">
    <property type="entry name" value="DNA POLYMERASE III SUBUNIT EPSILON"/>
    <property type="match status" value="1"/>
</dbReference>
<dbReference type="GO" id="GO:0005829">
    <property type="term" value="C:cytosol"/>
    <property type="evidence" value="ECO:0007669"/>
    <property type="project" value="TreeGrafter"/>
</dbReference>
<keyword evidence="3" id="KW-1185">Reference proteome</keyword>
<dbReference type="Pfam" id="PF00929">
    <property type="entry name" value="RNase_T"/>
    <property type="match status" value="1"/>
</dbReference>
<evidence type="ECO:0000313" key="3">
    <source>
        <dbReference type="Proteomes" id="UP000198510"/>
    </source>
</evidence>
<evidence type="ECO:0000259" key="1">
    <source>
        <dbReference type="SMART" id="SM00479"/>
    </source>
</evidence>
<dbReference type="InterPro" id="IPR046768">
    <property type="entry name" value="ExoX-like_C"/>
</dbReference>
<dbReference type="EMBL" id="FNFO01000011">
    <property type="protein sequence ID" value="SDM21073.1"/>
    <property type="molecule type" value="Genomic_DNA"/>
</dbReference>
<evidence type="ECO:0000313" key="2">
    <source>
        <dbReference type="EMBL" id="SDM21073.1"/>
    </source>
</evidence>
<accession>A0A1G9RCX9</accession>
<dbReference type="GO" id="GO:0003676">
    <property type="term" value="F:nucleic acid binding"/>
    <property type="evidence" value="ECO:0007669"/>
    <property type="project" value="InterPro"/>
</dbReference>
<dbReference type="SUPFAM" id="SSF53098">
    <property type="entry name" value="Ribonuclease H-like"/>
    <property type="match status" value="1"/>
</dbReference>
<dbReference type="InterPro" id="IPR012337">
    <property type="entry name" value="RNaseH-like_sf"/>
</dbReference>
<feature type="domain" description="Exonuclease" evidence="1">
    <location>
        <begin position="13"/>
        <end position="183"/>
    </location>
</feature>
<dbReference type="InterPro" id="IPR036397">
    <property type="entry name" value="RNaseH_sf"/>
</dbReference>
<organism evidence="2 3">
    <name type="scientific">Catalinimonas alkaloidigena</name>
    <dbReference type="NCBI Taxonomy" id="1075417"/>
    <lineage>
        <taxon>Bacteria</taxon>
        <taxon>Pseudomonadati</taxon>
        <taxon>Bacteroidota</taxon>
        <taxon>Cytophagia</taxon>
        <taxon>Cytophagales</taxon>
        <taxon>Catalimonadaceae</taxon>
        <taxon>Catalinimonas</taxon>
    </lineage>
</organism>
<dbReference type="CDD" id="cd06127">
    <property type="entry name" value="DEDDh"/>
    <property type="match status" value="1"/>
</dbReference>
<proteinExistence type="predicted"/>
<dbReference type="Pfam" id="PF20600">
    <property type="entry name" value="ExoX-like_C"/>
    <property type="match status" value="1"/>
</dbReference>
<protein>
    <submittedName>
        <fullName evidence="2">DNA polymerase-3 subunit epsilon</fullName>
    </submittedName>
</protein>
<name>A0A1G9RCX9_9BACT</name>
<dbReference type="PANTHER" id="PTHR30231">
    <property type="entry name" value="DNA POLYMERASE III SUBUNIT EPSILON"/>
    <property type="match status" value="1"/>
</dbReference>
<dbReference type="Gene3D" id="3.30.420.10">
    <property type="entry name" value="Ribonuclease H-like superfamily/Ribonuclease H"/>
    <property type="match status" value="1"/>
</dbReference>
<reference evidence="2 3" key="1">
    <citation type="submission" date="2016-10" db="EMBL/GenBank/DDBJ databases">
        <authorList>
            <person name="de Groot N.N."/>
        </authorList>
    </citation>
    <scope>NUCLEOTIDE SEQUENCE [LARGE SCALE GENOMIC DNA]</scope>
    <source>
        <strain evidence="2 3">DSM 25186</strain>
    </source>
</reference>